<keyword evidence="7" id="KW-0472">Membrane</keyword>
<evidence type="ECO:0000256" key="1">
    <source>
        <dbReference type="ARBA" id="ARBA00004613"/>
    </source>
</evidence>
<comment type="caution">
    <text evidence="8">The sequence shown here is derived from an EMBL/GenBank/DDBJ whole genome shotgun (WGS) entry which is preliminary data.</text>
</comment>
<dbReference type="Proteomes" id="UP001153618">
    <property type="component" value="Unassembled WGS sequence"/>
</dbReference>
<evidence type="ECO:0000313" key="8">
    <source>
        <dbReference type="EMBL" id="CAG8182907.1"/>
    </source>
</evidence>
<evidence type="ECO:0008006" key="10">
    <source>
        <dbReference type="Google" id="ProtNLM"/>
    </source>
</evidence>
<evidence type="ECO:0000256" key="5">
    <source>
        <dbReference type="ARBA" id="ARBA00023180"/>
    </source>
</evidence>
<dbReference type="GO" id="GO:0005576">
    <property type="term" value="C:extracellular region"/>
    <property type="evidence" value="ECO:0007669"/>
    <property type="project" value="UniProtKB-SubCell"/>
</dbReference>
<reference evidence="8" key="1">
    <citation type="submission" date="2021-07" db="EMBL/GenBank/DDBJ databases">
        <authorList>
            <person name="Branca A.L. A."/>
        </authorList>
    </citation>
    <scope>NUCLEOTIDE SEQUENCE</scope>
</reference>
<dbReference type="OrthoDB" id="958254at2759"/>
<organism evidence="8 9">
    <name type="scientific">Penicillium olsonii</name>
    <dbReference type="NCBI Taxonomy" id="99116"/>
    <lineage>
        <taxon>Eukaryota</taxon>
        <taxon>Fungi</taxon>
        <taxon>Dikarya</taxon>
        <taxon>Ascomycota</taxon>
        <taxon>Pezizomycotina</taxon>
        <taxon>Eurotiomycetes</taxon>
        <taxon>Eurotiomycetidae</taxon>
        <taxon>Eurotiales</taxon>
        <taxon>Aspergillaceae</taxon>
        <taxon>Penicillium</taxon>
    </lineage>
</organism>
<dbReference type="PANTHER" id="PTHR13234:SF8">
    <property type="entry name" value="GAMMA-INTERFERON-INDUCIBLE LYSOSOMAL THIOL REDUCTASE"/>
    <property type="match status" value="1"/>
</dbReference>
<dbReference type="InterPro" id="IPR004911">
    <property type="entry name" value="Interferon-induced_GILT"/>
</dbReference>
<gene>
    <name evidence="8" type="ORF">POLS_LOCUS7003</name>
</gene>
<evidence type="ECO:0000256" key="6">
    <source>
        <dbReference type="SAM" id="MobiDB-lite"/>
    </source>
</evidence>
<keyword evidence="9" id="KW-1185">Reference proteome</keyword>
<proteinExistence type="inferred from homology"/>
<evidence type="ECO:0000256" key="2">
    <source>
        <dbReference type="ARBA" id="ARBA00005679"/>
    </source>
</evidence>
<keyword evidence="3" id="KW-0964">Secreted</keyword>
<dbReference type="GO" id="GO:0016671">
    <property type="term" value="F:oxidoreductase activity, acting on a sulfur group of donors, disulfide as acceptor"/>
    <property type="evidence" value="ECO:0007669"/>
    <property type="project" value="InterPro"/>
</dbReference>
<evidence type="ECO:0000313" key="9">
    <source>
        <dbReference type="Proteomes" id="UP001153618"/>
    </source>
</evidence>
<dbReference type="PANTHER" id="PTHR13234">
    <property type="entry name" value="GAMMA-INTERFERON INDUCIBLE LYSOSOMAL THIOL REDUCTASE GILT"/>
    <property type="match status" value="1"/>
</dbReference>
<dbReference type="AlphaFoldDB" id="A0A9W4HWZ2"/>
<comment type="similarity">
    <text evidence="2">Belongs to the GILT family.</text>
</comment>
<name>A0A9W4HWZ2_PENOL</name>
<protein>
    <recommendedName>
        <fullName evidence="10">Gamma interferon inducible lysosomal thiol reductase GILT</fullName>
    </recommendedName>
</protein>
<keyword evidence="7" id="KW-0812">Transmembrane</keyword>
<evidence type="ECO:0000256" key="7">
    <source>
        <dbReference type="SAM" id="Phobius"/>
    </source>
</evidence>
<keyword evidence="5" id="KW-0325">Glycoprotein</keyword>
<evidence type="ECO:0000256" key="3">
    <source>
        <dbReference type="ARBA" id="ARBA00022525"/>
    </source>
</evidence>
<accession>A0A9W4HWZ2</accession>
<feature type="region of interest" description="Disordered" evidence="6">
    <location>
        <begin position="276"/>
        <end position="296"/>
    </location>
</feature>
<feature type="transmembrane region" description="Helical" evidence="7">
    <location>
        <begin position="52"/>
        <end position="71"/>
    </location>
</feature>
<sequence>MGPVPKLHPILSNVIKDTNHQNNMEKLPIHSQEVDGSVDQHERRTRPTTATFVRRLGIAVVFLIGYYLLLLKPSPACDGHNTRLQPEINKAVDIKEYEQSTLDASQSTQKTLEQTRIPLEAHIMSKCPDAKACLQQLVLPTMEQISEKVDFRLNFIARYVILCSKTDSNSITPPSTHDLWLMIITSVSPNNEEIECKHGPGECIGDMLLLCAANLPFPATGDEALLPPQYPRTPIVRSLGFANCLINDFDQIPEREFVHQCAMEFGIDFEALNKCASQQNDDPDNGGNGGPPLSGIALLRESAGRSESLGVHTSCTVRLDDTVWCVRDDGEWKDCGQASSNSQPSALIDQVEKLYKERN</sequence>
<dbReference type="EMBL" id="CAJVOS010000038">
    <property type="protein sequence ID" value="CAG8182907.1"/>
    <property type="molecule type" value="Genomic_DNA"/>
</dbReference>
<evidence type="ECO:0000256" key="4">
    <source>
        <dbReference type="ARBA" id="ARBA00022729"/>
    </source>
</evidence>
<keyword evidence="4" id="KW-0732">Signal</keyword>
<keyword evidence="7" id="KW-1133">Transmembrane helix</keyword>
<comment type="subcellular location">
    <subcellularLocation>
        <location evidence="1">Secreted</location>
    </subcellularLocation>
</comment>